<organism evidence="2 3">
    <name type="scientific">Achlya hypogyna</name>
    <name type="common">Oomycete</name>
    <name type="synonym">Protoachlya hypogyna</name>
    <dbReference type="NCBI Taxonomy" id="1202772"/>
    <lineage>
        <taxon>Eukaryota</taxon>
        <taxon>Sar</taxon>
        <taxon>Stramenopiles</taxon>
        <taxon>Oomycota</taxon>
        <taxon>Saprolegniomycetes</taxon>
        <taxon>Saprolegniales</taxon>
        <taxon>Achlyaceae</taxon>
        <taxon>Achlya</taxon>
    </lineage>
</organism>
<dbReference type="Proteomes" id="UP000243579">
    <property type="component" value="Unassembled WGS sequence"/>
</dbReference>
<evidence type="ECO:0000313" key="2">
    <source>
        <dbReference type="EMBL" id="OQR98269.1"/>
    </source>
</evidence>
<evidence type="ECO:0008006" key="4">
    <source>
        <dbReference type="Google" id="ProtNLM"/>
    </source>
</evidence>
<dbReference type="EMBL" id="JNBR01000088">
    <property type="protein sequence ID" value="OQR98269.1"/>
    <property type="molecule type" value="Genomic_DNA"/>
</dbReference>
<name>A0A1V9ZJV0_ACHHY</name>
<gene>
    <name evidence="2" type="ORF">ACHHYP_08943</name>
</gene>
<evidence type="ECO:0000256" key="1">
    <source>
        <dbReference type="SAM" id="MobiDB-lite"/>
    </source>
</evidence>
<proteinExistence type="predicted"/>
<feature type="region of interest" description="Disordered" evidence="1">
    <location>
        <begin position="369"/>
        <end position="424"/>
    </location>
</feature>
<sequence>MTGPPPYTGPRLASRDELPRWKPSFLNAADLHNLRQYYVEPTYEDPNLADIISASQMDAFRASAEASEPAVASYLPRFEREEAMRHRVRSVNALVSSAVKRECGVLNARARHAAAEFLLSAVEPDFHEVLADADGPYEMWAAVEALGSDGCTATDHGRLLDDALALRYIAGESPATFFERFEAVAGRYLAVLLRLPATSAEDKDAVVEYRDAIAGGTLLTLLARACPPEMVALFQRWQEESPRGDFGFIKQRASAHLAALTRGPVPPQSCYCHYCHSKKHSDSMCYHLAKARADGIVRAGYALPLGEAFPTLDADTIQESTRRFCTYCQSTKHRDAGCAKLKADVRSGSTRRGYLFPIEVAARPDKRPVPVATVTPTKNTEKLTTSPPTSDDEFMLQASRKAKRAKAPSYIPPSDASSDGDQATKKMVRRAPVSWTDDELRHLVGLADEMANDWTSVLRVGFERELLHPSRTLNGIRMKFSHYRRALRDSQAGSS</sequence>
<keyword evidence="3" id="KW-1185">Reference proteome</keyword>
<feature type="compositionally biased region" description="Polar residues" evidence="1">
    <location>
        <begin position="374"/>
        <end position="389"/>
    </location>
</feature>
<dbReference type="AlphaFoldDB" id="A0A1V9ZJV0"/>
<evidence type="ECO:0000313" key="3">
    <source>
        <dbReference type="Proteomes" id="UP000243579"/>
    </source>
</evidence>
<protein>
    <recommendedName>
        <fullName evidence="4">Myb-like domain-containing protein</fullName>
    </recommendedName>
</protein>
<comment type="caution">
    <text evidence="2">The sequence shown here is derived from an EMBL/GenBank/DDBJ whole genome shotgun (WGS) entry which is preliminary data.</text>
</comment>
<accession>A0A1V9ZJV0</accession>
<reference evidence="2 3" key="1">
    <citation type="journal article" date="2014" name="Genome Biol. Evol.">
        <title>The secreted proteins of Achlya hypogyna and Thraustotheca clavata identify the ancestral oomycete secretome and reveal gene acquisitions by horizontal gene transfer.</title>
        <authorList>
            <person name="Misner I."/>
            <person name="Blouin N."/>
            <person name="Leonard G."/>
            <person name="Richards T.A."/>
            <person name="Lane C.E."/>
        </authorList>
    </citation>
    <scope>NUCLEOTIDE SEQUENCE [LARGE SCALE GENOMIC DNA]</scope>
    <source>
        <strain evidence="2 3">ATCC 48635</strain>
    </source>
</reference>